<sequence>TEDIGPGGIKGGYFAQLAREIVFAGICQAAGSGNLHSSYSAEYERHAELAEAALSHRSSAIQWLIYCCDRDASLRSA</sequence>
<feature type="non-terminal residue" evidence="1">
    <location>
        <position position="1"/>
    </location>
</feature>
<name>A0A699WYR8_TANCI</name>
<dbReference type="AlphaFoldDB" id="A0A699WYR8"/>
<dbReference type="EMBL" id="BKCJ011761168">
    <property type="protein sequence ID" value="GFD50746.1"/>
    <property type="molecule type" value="Genomic_DNA"/>
</dbReference>
<reference evidence="1" key="1">
    <citation type="journal article" date="2019" name="Sci. Rep.">
        <title>Draft genome of Tanacetum cinerariifolium, the natural source of mosquito coil.</title>
        <authorList>
            <person name="Yamashiro T."/>
            <person name="Shiraishi A."/>
            <person name="Satake H."/>
            <person name="Nakayama K."/>
        </authorList>
    </citation>
    <scope>NUCLEOTIDE SEQUENCE</scope>
</reference>
<protein>
    <submittedName>
        <fullName evidence="1">Uncharacterized protein</fullName>
    </submittedName>
</protein>
<accession>A0A699WYR8</accession>
<gene>
    <name evidence="1" type="ORF">Tci_922715</name>
</gene>
<organism evidence="1">
    <name type="scientific">Tanacetum cinerariifolium</name>
    <name type="common">Dalmatian daisy</name>
    <name type="synonym">Chrysanthemum cinerariifolium</name>
    <dbReference type="NCBI Taxonomy" id="118510"/>
    <lineage>
        <taxon>Eukaryota</taxon>
        <taxon>Viridiplantae</taxon>
        <taxon>Streptophyta</taxon>
        <taxon>Embryophyta</taxon>
        <taxon>Tracheophyta</taxon>
        <taxon>Spermatophyta</taxon>
        <taxon>Magnoliopsida</taxon>
        <taxon>eudicotyledons</taxon>
        <taxon>Gunneridae</taxon>
        <taxon>Pentapetalae</taxon>
        <taxon>asterids</taxon>
        <taxon>campanulids</taxon>
        <taxon>Asterales</taxon>
        <taxon>Asteraceae</taxon>
        <taxon>Asteroideae</taxon>
        <taxon>Anthemideae</taxon>
        <taxon>Anthemidinae</taxon>
        <taxon>Tanacetum</taxon>
    </lineage>
</organism>
<evidence type="ECO:0000313" key="1">
    <source>
        <dbReference type="EMBL" id="GFD50746.1"/>
    </source>
</evidence>
<comment type="caution">
    <text evidence="1">The sequence shown here is derived from an EMBL/GenBank/DDBJ whole genome shotgun (WGS) entry which is preliminary data.</text>
</comment>
<proteinExistence type="predicted"/>